<organism evidence="2 4">
    <name type="scientific">Rotaria socialis</name>
    <dbReference type="NCBI Taxonomy" id="392032"/>
    <lineage>
        <taxon>Eukaryota</taxon>
        <taxon>Metazoa</taxon>
        <taxon>Spiralia</taxon>
        <taxon>Gnathifera</taxon>
        <taxon>Rotifera</taxon>
        <taxon>Eurotatoria</taxon>
        <taxon>Bdelloidea</taxon>
        <taxon>Philodinida</taxon>
        <taxon>Philodinidae</taxon>
        <taxon>Rotaria</taxon>
    </lineage>
</organism>
<dbReference type="PANTHER" id="PTHR43827:SF8">
    <property type="entry name" value="ALDO_KETO REDUCTASE FAMILY PROTEIN"/>
    <property type="match status" value="1"/>
</dbReference>
<dbReference type="PRINTS" id="PR00069">
    <property type="entry name" value="ALDKETRDTASE"/>
</dbReference>
<proteinExistence type="predicted"/>
<dbReference type="EMBL" id="CAJOBR010001811">
    <property type="protein sequence ID" value="CAF4637199.1"/>
    <property type="molecule type" value="Genomic_DNA"/>
</dbReference>
<comment type="caution">
    <text evidence="2">The sequence shown here is derived from an EMBL/GenBank/DDBJ whole genome shotgun (WGS) entry which is preliminary data.</text>
</comment>
<dbReference type="Pfam" id="PF00248">
    <property type="entry name" value="Aldo_ket_red"/>
    <property type="match status" value="1"/>
</dbReference>
<evidence type="ECO:0000259" key="1">
    <source>
        <dbReference type="Pfam" id="PF00248"/>
    </source>
</evidence>
<sequence>MSSTTVTTNAGVQMPRLIYGTAWKKETTTKLVIQAILNGFRGIETACQPKHYLEDLVGQALVELHNKHNISRKDLFIQTKFTSIDGQDRSKPLPYDPRVSLSEQVRQSFSTSLENLQTDYIDSLVLHGPERSHQLTMEVYRQCEKFVDEGRVKQLGISNLYDLNKLRKLYEDALHKPAVIQNRFHAETNFDHDIRQFCREKNIFYQSFWTLTANPQILADPLIRQLAQDRHGTPAQVFFRFLMDIGITPLTGTTDEKHMKEDLEVLHWHSLDHESVTKLKIFIHD</sequence>
<dbReference type="AlphaFoldDB" id="A0A818Z138"/>
<dbReference type="InterPro" id="IPR036812">
    <property type="entry name" value="NAD(P)_OxRdtase_dom_sf"/>
</dbReference>
<reference evidence="2" key="1">
    <citation type="submission" date="2021-02" db="EMBL/GenBank/DDBJ databases">
        <authorList>
            <person name="Nowell W R."/>
        </authorList>
    </citation>
    <scope>NUCLEOTIDE SEQUENCE</scope>
</reference>
<dbReference type="EMBL" id="CAJNYT010005632">
    <property type="protein sequence ID" value="CAF3762544.1"/>
    <property type="molecule type" value="Genomic_DNA"/>
</dbReference>
<dbReference type="GO" id="GO:0016491">
    <property type="term" value="F:oxidoreductase activity"/>
    <property type="evidence" value="ECO:0007669"/>
    <property type="project" value="InterPro"/>
</dbReference>
<dbReference type="InterPro" id="IPR023210">
    <property type="entry name" value="NADP_OxRdtase_dom"/>
</dbReference>
<feature type="domain" description="NADP-dependent oxidoreductase" evidence="1">
    <location>
        <begin position="23"/>
        <end position="281"/>
    </location>
</feature>
<dbReference type="PANTHER" id="PTHR43827">
    <property type="entry name" value="2,5-DIKETO-D-GLUCONIC ACID REDUCTASE"/>
    <property type="match status" value="1"/>
</dbReference>
<dbReference type="CDD" id="cd19071">
    <property type="entry name" value="AKR_AKR1-5-like"/>
    <property type="match status" value="1"/>
</dbReference>
<dbReference type="InterPro" id="IPR020471">
    <property type="entry name" value="AKR"/>
</dbReference>
<name>A0A818Z138_9BILA</name>
<evidence type="ECO:0000313" key="4">
    <source>
        <dbReference type="Proteomes" id="UP000663872"/>
    </source>
</evidence>
<gene>
    <name evidence="2" type="ORF">GRG538_LOCUS32031</name>
    <name evidence="3" type="ORF">QYT958_LOCUS13878</name>
</gene>
<evidence type="ECO:0000313" key="2">
    <source>
        <dbReference type="EMBL" id="CAF3762544.1"/>
    </source>
</evidence>
<protein>
    <recommendedName>
        <fullName evidence="1">NADP-dependent oxidoreductase domain-containing protein</fullName>
    </recommendedName>
</protein>
<evidence type="ECO:0000313" key="3">
    <source>
        <dbReference type="EMBL" id="CAF4637199.1"/>
    </source>
</evidence>
<dbReference type="SUPFAM" id="SSF51430">
    <property type="entry name" value="NAD(P)-linked oxidoreductase"/>
    <property type="match status" value="1"/>
</dbReference>
<dbReference type="Proteomes" id="UP000663848">
    <property type="component" value="Unassembled WGS sequence"/>
</dbReference>
<dbReference type="Proteomes" id="UP000663872">
    <property type="component" value="Unassembled WGS sequence"/>
</dbReference>
<accession>A0A818Z138</accession>
<dbReference type="Gene3D" id="3.20.20.100">
    <property type="entry name" value="NADP-dependent oxidoreductase domain"/>
    <property type="match status" value="1"/>
</dbReference>